<keyword evidence="7" id="KW-1185">Reference proteome</keyword>
<dbReference type="Pfam" id="PF00565">
    <property type="entry name" value="SNase"/>
    <property type="match status" value="1"/>
</dbReference>
<feature type="chain" id="PRO_5010224254" evidence="4">
    <location>
        <begin position="23"/>
        <end position="156"/>
    </location>
</feature>
<evidence type="ECO:0000256" key="1">
    <source>
        <dbReference type="ARBA" id="ARBA00022722"/>
    </source>
</evidence>
<evidence type="ECO:0000259" key="5">
    <source>
        <dbReference type="PROSITE" id="PS50830"/>
    </source>
</evidence>
<organism evidence="6 7">
    <name type="scientific">Nitrosospira briensis</name>
    <dbReference type="NCBI Taxonomy" id="35799"/>
    <lineage>
        <taxon>Bacteria</taxon>
        <taxon>Pseudomonadati</taxon>
        <taxon>Pseudomonadota</taxon>
        <taxon>Betaproteobacteria</taxon>
        <taxon>Nitrosomonadales</taxon>
        <taxon>Nitrosomonadaceae</taxon>
        <taxon>Nitrosospira</taxon>
    </lineage>
</organism>
<evidence type="ECO:0000313" key="6">
    <source>
        <dbReference type="EMBL" id="SFN25498.1"/>
    </source>
</evidence>
<evidence type="ECO:0000256" key="2">
    <source>
        <dbReference type="ARBA" id="ARBA00022759"/>
    </source>
</evidence>
<keyword evidence="4" id="KW-0732">Signal</keyword>
<dbReference type="PANTHER" id="PTHR12302:SF3">
    <property type="entry name" value="SERINE_THREONINE-PROTEIN KINASE 31"/>
    <property type="match status" value="1"/>
</dbReference>
<feature type="signal peptide" evidence="4">
    <location>
        <begin position="1"/>
        <end position="22"/>
    </location>
</feature>
<dbReference type="InterPro" id="IPR035437">
    <property type="entry name" value="SNase_OB-fold_sf"/>
</dbReference>
<proteinExistence type="predicted"/>
<dbReference type="SMART" id="SM00318">
    <property type="entry name" value="SNc"/>
    <property type="match status" value="1"/>
</dbReference>
<dbReference type="GO" id="GO:0004519">
    <property type="term" value="F:endonuclease activity"/>
    <property type="evidence" value="ECO:0007669"/>
    <property type="project" value="UniProtKB-KW"/>
</dbReference>
<dbReference type="GO" id="GO:0016787">
    <property type="term" value="F:hydrolase activity"/>
    <property type="evidence" value="ECO:0007669"/>
    <property type="project" value="UniProtKB-KW"/>
</dbReference>
<keyword evidence="1" id="KW-0540">Nuclease</keyword>
<evidence type="ECO:0000313" key="7">
    <source>
        <dbReference type="Proteomes" id="UP000183107"/>
    </source>
</evidence>
<evidence type="ECO:0000256" key="3">
    <source>
        <dbReference type="ARBA" id="ARBA00022801"/>
    </source>
</evidence>
<dbReference type="PANTHER" id="PTHR12302">
    <property type="entry name" value="EBNA2 BINDING PROTEIN P100"/>
    <property type="match status" value="1"/>
</dbReference>
<gene>
    <name evidence="6" type="ORF">SAMN05216386_0144</name>
</gene>
<dbReference type="EMBL" id="FOVJ01000001">
    <property type="protein sequence ID" value="SFN25498.1"/>
    <property type="molecule type" value="Genomic_DNA"/>
</dbReference>
<dbReference type="RefSeq" id="WP_074793611.1">
    <property type="nucleotide sequence ID" value="NZ_FOVJ01000001.1"/>
</dbReference>
<accession>A0A1I4XHV0</accession>
<keyword evidence="3" id="KW-0378">Hydrolase</keyword>
<keyword evidence="2 6" id="KW-0255">Endonuclease</keyword>
<sequence>MQHIEVALALTVFIVFSCTAHAALIGQVINIAEGDNMIVVIDKQWVRVRLAGIEAPETNQPFGTRSRQSLSDLCFWQQVVVTPKGKDQYGRMLAKVRCGDVDAGTEQVKRGLAWKYDQYENDSSLKPVQEEAKAAKRGLWADPYAKPPWEWREMWD</sequence>
<reference evidence="7" key="1">
    <citation type="submission" date="2016-10" db="EMBL/GenBank/DDBJ databases">
        <authorList>
            <person name="Varghese N."/>
        </authorList>
    </citation>
    <scope>NUCLEOTIDE SEQUENCE [LARGE SCALE GENOMIC DNA]</scope>
    <source>
        <strain evidence="7">Nsp8</strain>
    </source>
</reference>
<dbReference type="OrthoDB" id="9805504at2"/>
<evidence type="ECO:0000256" key="4">
    <source>
        <dbReference type="SAM" id="SignalP"/>
    </source>
</evidence>
<dbReference type="Gene3D" id="2.40.50.90">
    <property type="match status" value="1"/>
</dbReference>
<dbReference type="AlphaFoldDB" id="A0A1I4XHV0"/>
<dbReference type="SUPFAM" id="SSF50199">
    <property type="entry name" value="Staphylococcal nuclease"/>
    <property type="match status" value="1"/>
</dbReference>
<name>A0A1I4XHV0_9PROT</name>
<protein>
    <submittedName>
        <fullName evidence="6">Endonuclease YncB, thermonuclease family</fullName>
    </submittedName>
</protein>
<dbReference type="InterPro" id="IPR016071">
    <property type="entry name" value="Staphylococal_nuclease_OB-fold"/>
</dbReference>
<dbReference type="PROSITE" id="PS50830">
    <property type="entry name" value="TNASE_3"/>
    <property type="match status" value="1"/>
</dbReference>
<feature type="domain" description="TNase-like" evidence="5">
    <location>
        <begin position="22"/>
        <end position="142"/>
    </location>
</feature>
<dbReference type="Proteomes" id="UP000183107">
    <property type="component" value="Unassembled WGS sequence"/>
</dbReference>